<dbReference type="Gene3D" id="3.90.79.10">
    <property type="entry name" value="Nucleoside Triphosphate Pyrophosphohydrolase"/>
    <property type="match status" value="1"/>
</dbReference>
<accession>A0ABW2DII4</accession>
<gene>
    <name evidence="3" type="ORF">ACFQHR_08390</name>
</gene>
<evidence type="ECO:0000313" key="4">
    <source>
        <dbReference type="Proteomes" id="UP001596405"/>
    </source>
</evidence>
<reference evidence="4" key="1">
    <citation type="journal article" date="2019" name="Int. J. Syst. Evol. Microbiol.">
        <title>The Global Catalogue of Microorganisms (GCM) 10K type strain sequencing project: providing services to taxonomists for standard genome sequencing and annotation.</title>
        <authorList>
            <consortium name="The Broad Institute Genomics Platform"/>
            <consortium name="The Broad Institute Genome Sequencing Center for Infectious Disease"/>
            <person name="Wu L."/>
            <person name="Ma J."/>
        </authorList>
    </citation>
    <scope>NUCLEOTIDE SEQUENCE [LARGE SCALE GENOMIC DNA]</scope>
    <source>
        <strain evidence="4">CGMCC 4.7393</strain>
    </source>
</reference>
<dbReference type="RefSeq" id="WP_066618892.1">
    <property type="nucleotide sequence ID" value="NZ_JBHSYQ010000003.1"/>
</dbReference>
<proteinExistence type="predicted"/>
<dbReference type="CDD" id="cd04692">
    <property type="entry name" value="NUDIX_Hydrolase"/>
    <property type="match status" value="1"/>
</dbReference>
<evidence type="ECO:0000259" key="2">
    <source>
        <dbReference type="PROSITE" id="PS51462"/>
    </source>
</evidence>
<evidence type="ECO:0000313" key="3">
    <source>
        <dbReference type="EMBL" id="MFC6997641.1"/>
    </source>
</evidence>
<sequence length="184" mass="21391">MEYLELFDEANLPLGQLLPRRQVHEQGHWHRTAQIFIWHPQLGFLCHQRSKSKDLFPSLWDVSIGGHLNPHETYLSCATRELKEELGIEATPQELHHIATMSIDGQDVVAQLLDREHAGIFLYQTSSEATAFDFQKEEIEEVAYLTAAQLKKDLTSKSFSRTYIPLQQQFLYMLHLIEAYLQKQ</sequence>
<dbReference type="PANTHER" id="PTHR10885:SF0">
    <property type="entry name" value="ISOPENTENYL-DIPHOSPHATE DELTA-ISOMERASE"/>
    <property type="match status" value="1"/>
</dbReference>
<dbReference type="InterPro" id="IPR020084">
    <property type="entry name" value="NUDIX_hydrolase_CS"/>
</dbReference>
<dbReference type="PANTHER" id="PTHR10885">
    <property type="entry name" value="ISOPENTENYL-DIPHOSPHATE DELTA-ISOMERASE"/>
    <property type="match status" value="1"/>
</dbReference>
<dbReference type="SUPFAM" id="SSF55811">
    <property type="entry name" value="Nudix"/>
    <property type="match status" value="1"/>
</dbReference>
<comment type="caution">
    <text evidence="3">The sequence shown here is derived from an EMBL/GenBank/DDBJ whole genome shotgun (WGS) entry which is preliminary data.</text>
</comment>
<keyword evidence="4" id="KW-1185">Reference proteome</keyword>
<feature type="domain" description="Nudix hydrolase" evidence="2">
    <location>
        <begin position="28"/>
        <end position="169"/>
    </location>
</feature>
<dbReference type="EMBL" id="JBHSYQ010000003">
    <property type="protein sequence ID" value="MFC6997641.1"/>
    <property type="molecule type" value="Genomic_DNA"/>
</dbReference>
<keyword evidence="1" id="KW-0378">Hydrolase</keyword>
<dbReference type="InterPro" id="IPR015797">
    <property type="entry name" value="NUDIX_hydrolase-like_dom_sf"/>
</dbReference>
<dbReference type="PROSITE" id="PS00893">
    <property type="entry name" value="NUDIX_BOX"/>
    <property type="match status" value="1"/>
</dbReference>
<dbReference type="Proteomes" id="UP001596405">
    <property type="component" value="Unassembled WGS sequence"/>
</dbReference>
<evidence type="ECO:0000256" key="1">
    <source>
        <dbReference type="ARBA" id="ARBA00022801"/>
    </source>
</evidence>
<organism evidence="3 4">
    <name type="scientific">Rufibacter roseus</name>
    <dbReference type="NCBI Taxonomy" id="1567108"/>
    <lineage>
        <taxon>Bacteria</taxon>
        <taxon>Pseudomonadati</taxon>
        <taxon>Bacteroidota</taxon>
        <taxon>Cytophagia</taxon>
        <taxon>Cytophagales</taxon>
        <taxon>Hymenobacteraceae</taxon>
        <taxon>Rufibacter</taxon>
    </lineage>
</organism>
<name>A0ABW2DII4_9BACT</name>
<dbReference type="PROSITE" id="PS51462">
    <property type="entry name" value="NUDIX"/>
    <property type="match status" value="1"/>
</dbReference>
<dbReference type="Pfam" id="PF00293">
    <property type="entry name" value="NUDIX"/>
    <property type="match status" value="1"/>
</dbReference>
<dbReference type="InterPro" id="IPR000086">
    <property type="entry name" value="NUDIX_hydrolase_dom"/>
</dbReference>
<protein>
    <submittedName>
        <fullName evidence="3">NUDIX domain-containing protein</fullName>
    </submittedName>
</protein>